<gene>
    <name evidence="1" type="ORF">G9444_1363</name>
</gene>
<dbReference type="RefSeq" id="WP_019747493.1">
    <property type="nucleotide sequence ID" value="NZ_AP018733.1"/>
</dbReference>
<dbReference type="Pfam" id="PF16571">
    <property type="entry name" value="FBP_C"/>
    <property type="match status" value="1"/>
</dbReference>
<sequence>MIILTDTSTRSSLVNASRKEKTDLTLPDGFDTIDFDALDYLGWRDPKMGRRAYAIVPTLDGEIIGVLLVQAQATPRSRAQCSWCRDTRLPNEVVFYGAKLAGPAGRRGSTVGTLICRDFQCSANVRNDPPLPYAGYDAAAARQDRKDELVLRASSFVERVARQ</sequence>
<evidence type="ECO:0000313" key="2">
    <source>
        <dbReference type="Proteomes" id="UP000502345"/>
    </source>
</evidence>
<dbReference type="GO" id="GO:0003746">
    <property type="term" value="F:translation elongation factor activity"/>
    <property type="evidence" value="ECO:0007669"/>
    <property type="project" value="UniProtKB-KW"/>
</dbReference>
<evidence type="ECO:0000313" key="1">
    <source>
        <dbReference type="EMBL" id="QIP38607.1"/>
    </source>
</evidence>
<accession>A0A0E4A3R6</accession>
<keyword evidence="1" id="KW-0251">Elongation factor</keyword>
<reference evidence="1 2" key="1">
    <citation type="submission" date="2020-03" db="EMBL/GenBank/DDBJ databases">
        <title>Screen low temperature-resistant strains for efficient degradation of petroleum hydrocarbons under the low temperature.</title>
        <authorList>
            <person name="Wang Y."/>
            <person name="Chen J."/>
        </authorList>
    </citation>
    <scope>NUCLEOTIDE SEQUENCE [LARGE SCALE GENOMIC DNA]</scope>
    <source>
        <strain evidence="1 2">KB1</strain>
    </source>
</reference>
<dbReference type="InterPro" id="IPR032330">
    <property type="entry name" value="EF-G-binding_C"/>
</dbReference>
<name>A0A0E4A3R6_RHOER</name>
<protein>
    <submittedName>
        <fullName evidence="1">Translation elongation factor</fullName>
    </submittedName>
</protein>
<keyword evidence="1" id="KW-0648">Protein biosynthesis</keyword>
<proteinExistence type="predicted"/>
<dbReference type="EMBL" id="CP050124">
    <property type="protein sequence ID" value="QIP38607.1"/>
    <property type="molecule type" value="Genomic_DNA"/>
</dbReference>
<dbReference type="AlphaFoldDB" id="A0A0E4A3R6"/>
<dbReference type="Proteomes" id="UP000502345">
    <property type="component" value="Chromosome"/>
</dbReference>
<organism evidence="1 2">
    <name type="scientific">Rhodococcus erythropolis</name>
    <name type="common">Arthrobacter picolinophilus</name>
    <dbReference type="NCBI Taxonomy" id="1833"/>
    <lineage>
        <taxon>Bacteria</taxon>
        <taxon>Bacillati</taxon>
        <taxon>Actinomycetota</taxon>
        <taxon>Actinomycetes</taxon>
        <taxon>Mycobacteriales</taxon>
        <taxon>Nocardiaceae</taxon>
        <taxon>Rhodococcus</taxon>
        <taxon>Rhodococcus erythropolis group</taxon>
    </lineage>
</organism>
<dbReference type="KEGG" id="reb:XU06_06035"/>